<comment type="caution">
    <text evidence="7">The sequence shown here is derived from an EMBL/GenBank/DDBJ whole genome shotgun (WGS) entry which is preliminary data.</text>
</comment>
<feature type="domain" description="Major facilitator superfamily (MFS) profile" evidence="6">
    <location>
        <begin position="27"/>
        <end position="425"/>
    </location>
</feature>
<dbReference type="GO" id="GO:0005886">
    <property type="term" value="C:plasma membrane"/>
    <property type="evidence" value="ECO:0007669"/>
    <property type="project" value="UniProtKB-SubCell"/>
</dbReference>
<feature type="transmembrane region" description="Helical" evidence="5">
    <location>
        <begin position="21"/>
        <end position="40"/>
    </location>
</feature>
<feature type="transmembrane region" description="Helical" evidence="5">
    <location>
        <begin position="401"/>
        <end position="421"/>
    </location>
</feature>
<feature type="transmembrane region" description="Helical" evidence="5">
    <location>
        <begin position="122"/>
        <end position="142"/>
    </location>
</feature>
<feature type="transmembrane region" description="Helical" evidence="5">
    <location>
        <begin position="60"/>
        <end position="80"/>
    </location>
</feature>
<keyword evidence="4 5" id="KW-0472">Membrane</keyword>
<dbReference type="InterPro" id="IPR020846">
    <property type="entry name" value="MFS_dom"/>
</dbReference>
<evidence type="ECO:0000256" key="5">
    <source>
        <dbReference type="SAM" id="Phobius"/>
    </source>
</evidence>
<dbReference type="InterPro" id="IPR036259">
    <property type="entry name" value="MFS_trans_sf"/>
</dbReference>
<dbReference type="AlphaFoldDB" id="A0A4R4Y3R0"/>
<dbReference type="PROSITE" id="PS50850">
    <property type="entry name" value="MFS"/>
    <property type="match status" value="1"/>
</dbReference>
<dbReference type="EMBL" id="SMKW01000082">
    <property type="protein sequence ID" value="TDD38803.1"/>
    <property type="molecule type" value="Genomic_DNA"/>
</dbReference>
<reference evidence="7 8" key="1">
    <citation type="submission" date="2019-03" db="EMBL/GenBank/DDBJ databases">
        <title>Draft genome sequences of novel Actinobacteria.</title>
        <authorList>
            <person name="Sahin N."/>
            <person name="Ay H."/>
            <person name="Saygin H."/>
        </authorList>
    </citation>
    <scope>NUCLEOTIDE SEQUENCE [LARGE SCALE GENOMIC DNA]</scope>
    <source>
        <strain evidence="7 8">7K502</strain>
    </source>
</reference>
<name>A0A4R4Y3R0_9PSEU</name>
<proteinExistence type="predicted"/>
<dbReference type="InterPro" id="IPR011701">
    <property type="entry name" value="MFS"/>
</dbReference>
<organism evidence="7 8">
    <name type="scientific">Saccharopolyspora elongata</name>
    <dbReference type="NCBI Taxonomy" id="2530387"/>
    <lineage>
        <taxon>Bacteria</taxon>
        <taxon>Bacillati</taxon>
        <taxon>Actinomycetota</taxon>
        <taxon>Actinomycetes</taxon>
        <taxon>Pseudonocardiales</taxon>
        <taxon>Pseudonocardiaceae</taxon>
        <taxon>Saccharopolyspora</taxon>
    </lineage>
</organism>
<evidence type="ECO:0000256" key="4">
    <source>
        <dbReference type="ARBA" id="ARBA00023136"/>
    </source>
</evidence>
<keyword evidence="2 5" id="KW-0812">Transmembrane</keyword>
<keyword evidence="8" id="KW-1185">Reference proteome</keyword>
<dbReference type="GO" id="GO:0022857">
    <property type="term" value="F:transmembrane transporter activity"/>
    <property type="evidence" value="ECO:0007669"/>
    <property type="project" value="InterPro"/>
</dbReference>
<feature type="transmembrane region" description="Helical" evidence="5">
    <location>
        <begin position="154"/>
        <end position="175"/>
    </location>
</feature>
<accession>A0A4R4Y3R0</accession>
<dbReference type="Gene3D" id="1.20.1250.20">
    <property type="entry name" value="MFS general substrate transporter like domains"/>
    <property type="match status" value="2"/>
</dbReference>
<dbReference type="OrthoDB" id="4474610at2"/>
<feature type="transmembrane region" description="Helical" evidence="5">
    <location>
        <begin position="366"/>
        <end position="389"/>
    </location>
</feature>
<evidence type="ECO:0000313" key="8">
    <source>
        <dbReference type="Proteomes" id="UP000294947"/>
    </source>
</evidence>
<comment type="subcellular location">
    <subcellularLocation>
        <location evidence="1">Cell membrane</location>
        <topology evidence="1">Multi-pass membrane protein</topology>
    </subcellularLocation>
</comment>
<dbReference type="Proteomes" id="UP000294947">
    <property type="component" value="Unassembled WGS sequence"/>
</dbReference>
<evidence type="ECO:0000256" key="2">
    <source>
        <dbReference type="ARBA" id="ARBA00022692"/>
    </source>
</evidence>
<dbReference type="SUPFAM" id="SSF103473">
    <property type="entry name" value="MFS general substrate transporter"/>
    <property type="match status" value="1"/>
</dbReference>
<feature type="transmembrane region" description="Helical" evidence="5">
    <location>
        <begin position="273"/>
        <end position="291"/>
    </location>
</feature>
<protein>
    <submittedName>
        <fullName evidence="7">MFS transporter</fullName>
    </submittedName>
</protein>
<feature type="transmembrane region" description="Helical" evidence="5">
    <location>
        <begin position="181"/>
        <end position="200"/>
    </location>
</feature>
<dbReference type="PANTHER" id="PTHR11662:SF450">
    <property type="entry name" value="BLR1003 PROTEIN"/>
    <property type="match status" value="1"/>
</dbReference>
<feature type="transmembrane region" description="Helical" evidence="5">
    <location>
        <begin position="92"/>
        <end position="116"/>
    </location>
</feature>
<evidence type="ECO:0000313" key="7">
    <source>
        <dbReference type="EMBL" id="TDD38803.1"/>
    </source>
</evidence>
<dbReference type="InterPro" id="IPR050382">
    <property type="entry name" value="MFS_Na/Anion_cotransporter"/>
</dbReference>
<gene>
    <name evidence="7" type="ORF">E1288_38050</name>
</gene>
<feature type="transmembrane region" description="Helical" evidence="5">
    <location>
        <begin position="332"/>
        <end position="354"/>
    </location>
</feature>
<evidence type="ECO:0000256" key="3">
    <source>
        <dbReference type="ARBA" id="ARBA00022989"/>
    </source>
</evidence>
<dbReference type="Pfam" id="PF07690">
    <property type="entry name" value="MFS_1"/>
    <property type="match status" value="1"/>
</dbReference>
<evidence type="ECO:0000256" key="1">
    <source>
        <dbReference type="ARBA" id="ARBA00004651"/>
    </source>
</evidence>
<sequence>MTDLSRHTPVSGAAQRPAHSPTTAWGLTGLLVVLYTINYGDKVVLGIVARPLQEELGFSASQIGLAGSAFFLAMAIGGFLAGTINRFASLRWALAGLAIAWGLCMLPIVVWAAFTVLIVSRFLLGLFEGPSSALIHTATYSWHPAEKRSLPGAFITSAAAISKIVLAPALGYVVVTYGWRWAFIVLAGASVIWLGLWLAFWRPGPYGDEATNGGNTKPTSLVHWKELMRTPTFLGGMVAVFSFYTLTSVVLTWLPTYFELVLGYSRIQANSLFGVPSIVAMIALFTVSFLADRLMSRGVRARVFRAIVPGAALLICAASMIAAPLIPTPALVVVTVSIGYGLGTIVYPLLNAAISEICPRDRLAGTLGFFLAVMTCGGLIGPFLSGVIVDHAATPAEGYSTVFQLLGLLTAIGGLSALLFVHPARDAARINAIQNSRGADASTGV</sequence>
<feature type="transmembrane region" description="Helical" evidence="5">
    <location>
        <begin position="303"/>
        <end position="326"/>
    </location>
</feature>
<keyword evidence="3 5" id="KW-1133">Transmembrane helix</keyword>
<evidence type="ECO:0000259" key="6">
    <source>
        <dbReference type="PROSITE" id="PS50850"/>
    </source>
</evidence>
<feature type="transmembrane region" description="Helical" evidence="5">
    <location>
        <begin position="233"/>
        <end position="253"/>
    </location>
</feature>
<dbReference type="PANTHER" id="PTHR11662">
    <property type="entry name" value="SOLUTE CARRIER FAMILY 17"/>
    <property type="match status" value="1"/>
</dbReference>
<dbReference type="RefSeq" id="WP_132493536.1">
    <property type="nucleotide sequence ID" value="NZ_SMKW01000082.1"/>
</dbReference>